<keyword evidence="5" id="KW-1185">Reference proteome</keyword>
<gene>
    <name evidence="4" type="ORF">QC825_05820</name>
</gene>
<dbReference type="InterPro" id="IPR000182">
    <property type="entry name" value="GNAT_dom"/>
</dbReference>
<keyword evidence="2 4" id="KW-0012">Acyltransferase</keyword>
<dbReference type="PANTHER" id="PTHR43072">
    <property type="entry name" value="N-ACETYLTRANSFERASE"/>
    <property type="match status" value="1"/>
</dbReference>
<proteinExistence type="predicted"/>
<sequence length="165" mass="18707">MTFIICKAEECDLAAITEIYNQAVRETTAIWNDREVDVADRRQWWQARLEDGLPVMVARDDQGRCLGYATYGPWRPHDGFAHTVEHSVYVAKDAAGQGLGRRLMTSLMTRANEHGVHVMVAAIEAGNQPSIALHRRLGFTETGRLPQVGLKFGRWLDLVFMQYTF</sequence>
<evidence type="ECO:0000259" key="3">
    <source>
        <dbReference type="PROSITE" id="PS51186"/>
    </source>
</evidence>
<dbReference type="SUPFAM" id="SSF55729">
    <property type="entry name" value="Acyl-CoA N-acyltransferases (Nat)"/>
    <property type="match status" value="1"/>
</dbReference>
<dbReference type="GO" id="GO:0016746">
    <property type="term" value="F:acyltransferase activity"/>
    <property type="evidence" value="ECO:0007669"/>
    <property type="project" value="UniProtKB-KW"/>
</dbReference>
<dbReference type="PROSITE" id="PS51186">
    <property type="entry name" value="GNAT"/>
    <property type="match status" value="1"/>
</dbReference>
<evidence type="ECO:0000313" key="4">
    <source>
        <dbReference type="EMBL" id="MDR5895586.1"/>
    </source>
</evidence>
<dbReference type="InterPro" id="IPR016181">
    <property type="entry name" value="Acyl_CoA_acyltransferase"/>
</dbReference>
<dbReference type="Gene3D" id="3.40.630.30">
    <property type="match status" value="1"/>
</dbReference>
<dbReference type="RefSeq" id="WP_251591807.1">
    <property type="nucleotide sequence ID" value="NZ_JAMLJI010000001.1"/>
</dbReference>
<comment type="caution">
    <text evidence="4">The sequence shown here is derived from an EMBL/GenBank/DDBJ whole genome shotgun (WGS) entry which is preliminary data.</text>
</comment>
<dbReference type="CDD" id="cd04301">
    <property type="entry name" value="NAT_SF"/>
    <property type="match status" value="1"/>
</dbReference>
<evidence type="ECO:0000313" key="5">
    <source>
        <dbReference type="Proteomes" id="UP001269375"/>
    </source>
</evidence>
<organism evidence="4 5">
    <name type="scientific">Larsenimonas suaedae</name>
    <dbReference type="NCBI Taxonomy" id="1851019"/>
    <lineage>
        <taxon>Bacteria</taxon>
        <taxon>Pseudomonadati</taxon>
        <taxon>Pseudomonadota</taxon>
        <taxon>Gammaproteobacteria</taxon>
        <taxon>Oceanospirillales</taxon>
        <taxon>Halomonadaceae</taxon>
        <taxon>Larsenimonas</taxon>
    </lineage>
</organism>
<feature type="domain" description="N-acetyltransferase" evidence="3">
    <location>
        <begin position="3"/>
        <end position="165"/>
    </location>
</feature>
<dbReference type="PANTHER" id="PTHR43072:SF23">
    <property type="entry name" value="UPF0039 PROTEIN C11D3.02C"/>
    <property type="match status" value="1"/>
</dbReference>
<dbReference type="EC" id="2.3.1.-" evidence="4"/>
<evidence type="ECO:0000256" key="1">
    <source>
        <dbReference type="ARBA" id="ARBA00022679"/>
    </source>
</evidence>
<dbReference type="EMBL" id="JARWAO010000002">
    <property type="protein sequence ID" value="MDR5895586.1"/>
    <property type="molecule type" value="Genomic_DNA"/>
</dbReference>
<protein>
    <submittedName>
        <fullName evidence="4">GNAT family N-acetyltransferase</fullName>
        <ecNumber evidence="4">2.3.1.-</ecNumber>
    </submittedName>
</protein>
<dbReference type="Pfam" id="PF00583">
    <property type="entry name" value="Acetyltransf_1"/>
    <property type="match status" value="1"/>
</dbReference>
<accession>A0ABU1GU84</accession>
<name>A0ABU1GU84_9GAMM</name>
<reference evidence="4 5" key="1">
    <citation type="submission" date="2023-04" db="EMBL/GenBank/DDBJ databases">
        <title>A long-awaited taxogenomic arrangement of the family Halomonadaceae.</title>
        <authorList>
            <person name="De La Haba R."/>
            <person name="Chuvochina M."/>
            <person name="Wittouck S."/>
            <person name="Arahal D.R."/>
            <person name="Sanchez-Porro C."/>
            <person name="Hugenholtz P."/>
            <person name="Ventosa A."/>
        </authorList>
    </citation>
    <scope>NUCLEOTIDE SEQUENCE [LARGE SCALE GENOMIC DNA]</scope>
    <source>
        <strain evidence="4 5">DSM 22428</strain>
    </source>
</reference>
<evidence type="ECO:0000256" key="2">
    <source>
        <dbReference type="ARBA" id="ARBA00023315"/>
    </source>
</evidence>
<dbReference type="Proteomes" id="UP001269375">
    <property type="component" value="Unassembled WGS sequence"/>
</dbReference>
<keyword evidence="1 4" id="KW-0808">Transferase</keyword>